<evidence type="ECO:0000313" key="2">
    <source>
        <dbReference type="Proteomes" id="UP000694391"/>
    </source>
</evidence>
<proteinExistence type="predicted"/>
<reference evidence="1" key="1">
    <citation type="submission" date="2025-08" db="UniProtKB">
        <authorList>
            <consortium name="Ensembl"/>
        </authorList>
    </citation>
    <scope>IDENTIFICATION</scope>
</reference>
<dbReference type="Ensembl" id="ENSCAFT00020005542.1">
    <property type="protein sequence ID" value="ENSCAFP00020004789.1"/>
    <property type="gene ID" value="ENSCAFG00020003937.1"/>
</dbReference>
<protein>
    <submittedName>
        <fullName evidence="1">Uncharacterized protein</fullName>
    </submittedName>
</protein>
<reference evidence="1" key="2">
    <citation type="submission" date="2025-09" db="UniProtKB">
        <authorList>
            <consortium name="Ensembl"/>
        </authorList>
    </citation>
    <scope>IDENTIFICATION</scope>
</reference>
<dbReference type="AlphaFoldDB" id="A0A8C0JS28"/>
<dbReference type="Proteomes" id="UP000694391">
    <property type="component" value="Unplaced"/>
</dbReference>
<accession>A0A8C0JS28</accession>
<keyword evidence="2" id="KW-1185">Reference proteome</keyword>
<sequence>EPQADSPLSGETDCGLQVTFTIQHLMHVKEVGSIIRKKGESAKICGDSSARTNI</sequence>
<organism evidence="1 2">
    <name type="scientific">Canis lupus dingo</name>
    <name type="common">dingo</name>
    <dbReference type="NCBI Taxonomy" id="286419"/>
    <lineage>
        <taxon>Eukaryota</taxon>
        <taxon>Metazoa</taxon>
        <taxon>Chordata</taxon>
        <taxon>Craniata</taxon>
        <taxon>Vertebrata</taxon>
        <taxon>Euteleostomi</taxon>
        <taxon>Mammalia</taxon>
        <taxon>Eutheria</taxon>
        <taxon>Laurasiatheria</taxon>
        <taxon>Carnivora</taxon>
        <taxon>Caniformia</taxon>
        <taxon>Canidae</taxon>
        <taxon>Canis</taxon>
    </lineage>
</organism>
<name>A0A8C0JS28_CANLU</name>
<evidence type="ECO:0000313" key="1">
    <source>
        <dbReference type="Ensembl" id="ENSCAFP00020004789.1"/>
    </source>
</evidence>
<dbReference type="GeneTree" id="ENSGT01000000221142"/>